<gene>
    <name evidence="2" type="ORF">TGAMA5MH_08299</name>
</gene>
<protein>
    <submittedName>
        <fullName evidence="2">Uncharacterized protein</fullName>
    </submittedName>
</protein>
<feature type="compositionally biased region" description="Basic residues" evidence="1">
    <location>
        <begin position="134"/>
        <end position="143"/>
    </location>
</feature>
<feature type="region of interest" description="Disordered" evidence="1">
    <location>
        <begin position="226"/>
        <end position="246"/>
    </location>
</feature>
<evidence type="ECO:0000256" key="1">
    <source>
        <dbReference type="SAM" id="MobiDB-lite"/>
    </source>
</evidence>
<accession>A0A2K0T2N9</accession>
<feature type="region of interest" description="Disordered" evidence="1">
    <location>
        <begin position="174"/>
        <end position="213"/>
    </location>
</feature>
<feature type="region of interest" description="Disordered" evidence="1">
    <location>
        <begin position="114"/>
        <end position="145"/>
    </location>
</feature>
<evidence type="ECO:0000313" key="2">
    <source>
        <dbReference type="EMBL" id="PNP39780.1"/>
    </source>
</evidence>
<organism evidence="2 3">
    <name type="scientific">Trichoderma gamsii</name>
    <dbReference type="NCBI Taxonomy" id="398673"/>
    <lineage>
        <taxon>Eukaryota</taxon>
        <taxon>Fungi</taxon>
        <taxon>Dikarya</taxon>
        <taxon>Ascomycota</taxon>
        <taxon>Pezizomycotina</taxon>
        <taxon>Sordariomycetes</taxon>
        <taxon>Hypocreomycetidae</taxon>
        <taxon>Hypocreales</taxon>
        <taxon>Hypocreaceae</taxon>
        <taxon>Trichoderma</taxon>
    </lineage>
</organism>
<evidence type="ECO:0000313" key="3">
    <source>
        <dbReference type="Proteomes" id="UP000236546"/>
    </source>
</evidence>
<dbReference type="EMBL" id="MTYH01000075">
    <property type="protein sequence ID" value="PNP39780.1"/>
    <property type="molecule type" value="Genomic_DNA"/>
</dbReference>
<dbReference type="AlphaFoldDB" id="A0A2K0T2N9"/>
<name>A0A2K0T2N9_9HYPO</name>
<dbReference type="Proteomes" id="UP000236546">
    <property type="component" value="Unassembled WGS sequence"/>
</dbReference>
<dbReference type="OrthoDB" id="10573359at2759"/>
<proteinExistence type="predicted"/>
<feature type="compositionally biased region" description="Acidic residues" evidence="1">
    <location>
        <begin position="234"/>
        <end position="246"/>
    </location>
</feature>
<comment type="caution">
    <text evidence="2">The sequence shown here is derived from an EMBL/GenBank/DDBJ whole genome shotgun (WGS) entry which is preliminary data.</text>
</comment>
<reference evidence="2 3" key="1">
    <citation type="submission" date="2017-02" db="EMBL/GenBank/DDBJ databases">
        <title>Genomes of Trichoderma spp. with biocontrol activity.</title>
        <authorList>
            <person name="Gardiner D."/>
            <person name="Kazan K."/>
            <person name="Vos C."/>
            <person name="Harvey P."/>
        </authorList>
    </citation>
    <scope>NUCLEOTIDE SEQUENCE [LARGE SCALE GENOMIC DNA]</scope>
    <source>
        <strain evidence="2 3">A5MH</strain>
    </source>
</reference>
<sequence length="371" mass="41577">MAPNVYNACARRVTEHYLACKSITDDIQAIRQQISGSSGPEKQDLETMLEIRIQDKADEARAGIDAQIELLNLVKDSDWITVPVNILTELNRTFSGNALDQLRVQFEVDRDAAISGDGRLGGSNPNALRLPSRQTRRQTRSAVRRPLAEVSANIVPFDPTVDYVLDTPAPIRPRLKTPEELPPLTPATLPTNAFSLPEQIPPPSNGPRRSSRVSAAPKVNYFNDFADIGGESEPSPDDVEPEDSSDDDMMSIVYVDEMFDDLEEVDVEDGPSTATKIPSDSDKYEAFTDENGRIRIGPQPMAPSVHINCSKVRRRQQQIDRHLRLYRSRLLVGPGYELHTMPSNWFKNRNTPFYLVLVTALIRLHDIDMLF</sequence>